<dbReference type="NCBIfam" id="TIGR01168">
    <property type="entry name" value="YSIRK_signal"/>
    <property type="match status" value="1"/>
</dbReference>
<feature type="region of interest" description="Disordered" evidence="5">
    <location>
        <begin position="1700"/>
        <end position="1729"/>
    </location>
</feature>
<feature type="region of interest" description="Disordered" evidence="5">
    <location>
        <begin position="1296"/>
        <end position="1325"/>
    </location>
</feature>
<dbReference type="NCBIfam" id="TIGR01167">
    <property type="entry name" value="LPXTG_anchor"/>
    <property type="match status" value="1"/>
</dbReference>
<feature type="region of interest" description="Disordered" evidence="5">
    <location>
        <begin position="3114"/>
        <end position="3143"/>
    </location>
</feature>
<feature type="region of interest" description="Disordered" evidence="5">
    <location>
        <begin position="2104"/>
        <end position="2133"/>
    </location>
</feature>
<name>A0AAU9R2C4_9LACO</name>
<dbReference type="Pfam" id="PF04650">
    <property type="entry name" value="YSIRK_signal"/>
    <property type="match status" value="1"/>
</dbReference>
<feature type="compositionally biased region" description="Polar residues" evidence="5">
    <location>
        <begin position="550"/>
        <end position="559"/>
    </location>
</feature>
<organism evidence="8 9">
    <name type="scientific">Lactobacillus delbrueckii subsp. delbrueckii</name>
    <dbReference type="NCBI Taxonomy" id="83684"/>
    <lineage>
        <taxon>Bacteria</taxon>
        <taxon>Bacillati</taxon>
        <taxon>Bacillota</taxon>
        <taxon>Bacilli</taxon>
        <taxon>Lactobacillales</taxon>
        <taxon>Lactobacillaceae</taxon>
        <taxon>Lactobacillus</taxon>
    </lineage>
</organism>
<keyword evidence="6" id="KW-0472">Membrane</keyword>
<feature type="transmembrane region" description="Helical" evidence="6">
    <location>
        <begin position="3484"/>
        <end position="3503"/>
    </location>
</feature>
<gene>
    <name evidence="8" type="ORF">LDD865_1444</name>
</gene>
<protein>
    <recommendedName>
        <fullName evidence="7">Gram-positive cocci surface proteins LPxTG domain-containing protein</fullName>
    </recommendedName>
</protein>
<feature type="region of interest" description="Disordered" evidence="5">
    <location>
        <begin position="1094"/>
        <end position="1123"/>
    </location>
</feature>
<evidence type="ECO:0000313" key="9">
    <source>
        <dbReference type="Proteomes" id="UP001295440"/>
    </source>
</evidence>
<feature type="region of interest" description="Disordered" evidence="5">
    <location>
        <begin position="892"/>
        <end position="921"/>
    </location>
</feature>
<feature type="region of interest" description="Disordered" evidence="5">
    <location>
        <begin position="2306"/>
        <end position="2335"/>
    </location>
</feature>
<evidence type="ECO:0000259" key="7">
    <source>
        <dbReference type="PROSITE" id="PS50847"/>
    </source>
</evidence>
<evidence type="ECO:0000256" key="5">
    <source>
        <dbReference type="SAM" id="MobiDB-lite"/>
    </source>
</evidence>
<feature type="compositionally biased region" description="Low complexity" evidence="5">
    <location>
        <begin position="3435"/>
        <end position="3461"/>
    </location>
</feature>
<feature type="region of interest" description="Disordered" evidence="5">
    <location>
        <begin position="2509"/>
        <end position="2537"/>
    </location>
</feature>
<evidence type="ECO:0000256" key="1">
    <source>
        <dbReference type="ARBA" id="ARBA00022512"/>
    </source>
</evidence>
<dbReference type="InterPro" id="IPR041495">
    <property type="entry name" value="Mub_B2"/>
</dbReference>
<dbReference type="Pfam" id="PF17966">
    <property type="entry name" value="Muc_B2"/>
    <property type="match status" value="14"/>
</dbReference>
<feature type="region of interest" description="Disordered" evidence="5">
    <location>
        <begin position="1903"/>
        <end position="1931"/>
    </location>
</feature>
<feature type="domain" description="Gram-positive cocci surface proteins LPxTG" evidence="7">
    <location>
        <begin position="3474"/>
        <end position="3510"/>
    </location>
</feature>
<feature type="region of interest" description="Disordered" evidence="5">
    <location>
        <begin position="697"/>
        <end position="717"/>
    </location>
</feature>
<dbReference type="RefSeq" id="WP_369879062.1">
    <property type="nucleotide sequence ID" value="NZ_OV915080.1"/>
</dbReference>
<keyword evidence="6" id="KW-1133">Transmembrane helix</keyword>
<dbReference type="Pfam" id="PF17965">
    <property type="entry name" value="MucBP_2"/>
    <property type="match status" value="14"/>
</dbReference>
<reference evidence="8" key="1">
    <citation type="submission" date="2022-02" db="EMBL/GenBank/DDBJ databases">
        <authorList>
            <person name="Deutsch MARIE S."/>
        </authorList>
    </citation>
    <scope>NUCLEOTIDE SEQUENCE</scope>
    <source>
        <strain evidence="8">CIRM-BIA865</strain>
    </source>
</reference>
<dbReference type="PROSITE" id="PS50847">
    <property type="entry name" value="GRAM_POS_ANCHORING"/>
    <property type="match status" value="1"/>
</dbReference>
<keyword evidence="1" id="KW-0134">Cell wall</keyword>
<keyword evidence="2" id="KW-0964">Secreted</keyword>
<feature type="region of interest" description="Disordered" evidence="5">
    <location>
        <begin position="2913"/>
        <end position="2941"/>
    </location>
</feature>
<feature type="region of interest" description="Disordered" evidence="5">
    <location>
        <begin position="2711"/>
        <end position="2739"/>
    </location>
</feature>
<feature type="region of interest" description="Disordered" evidence="5">
    <location>
        <begin position="1498"/>
        <end position="1527"/>
    </location>
</feature>
<proteinExistence type="predicted"/>
<dbReference type="InterPro" id="IPR005877">
    <property type="entry name" value="YSIRK_signal_dom"/>
</dbReference>
<dbReference type="InterPro" id="IPR019931">
    <property type="entry name" value="LPXTG_anchor"/>
</dbReference>
<feature type="region of interest" description="Disordered" evidence="5">
    <location>
        <begin position="548"/>
        <end position="568"/>
    </location>
</feature>
<dbReference type="EMBL" id="OV915080">
    <property type="protein sequence ID" value="CAH1706601.1"/>
    <property type="molecule type" value="Genomic_DNA"/>
</dbReference>
<feature type="region of interest" description="Disordered" evidence="5">
    <location>
        <begin position="131"/>
        <end position="223"/>
    </location>
</feature>
<evidence type="ECO:0000256" key="6">
    <source>
        <dbReference type="SAM" id="Phobius"/>
    </source>
</evidence>
<evidence type="ECO:0000256" key="4">
    <source>
        <dbReference type="ARBA" id="ARBA00023088"/>
    </source>
</evidence>
<feature type="compositionally biased region" description="Low complexity" evidence="5">
    <location>
        <begin position="138"/>
        <end position="195"/>
    </location>
</feature>
<feature type="compositionally biased region" description="Polar residues" evidence="5">
    <location>
        <begin position="3464"/>
        <end position="3479"/>
    </location>
</feature>
<feature type="region of interest" description="Disordered" evidence="5">
    <location>
        <begin position="66"/>
        <end position="102"/>
    </location>
</feature>
<keyword evidence="3" id="KW-0732">Signal</keyword>
<sequence>MMLRKKSKMFVDSADQTPHYSLRKLSVGVASVLLSTTLWMGANGSVAHADTINDTTVAGKVEDKLDPSETHKDQTQAQTAESTSQASVASAEKQDGEAQAAVADVNQAENKQAQEGDSANAEAQTITANDAQADVAKQEPAAQSQQTAPQAQVSAPASAEEQASTAEQTAGQASAAATEGQTNGSANAGAAIDATTKAKKDSANPEANSSDAATEGAKNESTTLDVSQAFKTSTAATVTKKMVMSSLADSISENKTKLAKANADTTAVPGFSVTDPEYPSEMYRDPNPEHYSFLWVGQTGNGYQTVISTNRNGNGQIHVFELDRRNTVLNSFDLDKNQNRTSKWTGATYFNDEYAGLISGGLQKWVLKYEVSGGKIDHHPYNSISFIVPRLNTQVTSYQDEDGNDIIDNNGEKIESVVQRGLDGQKYTTTDTKVIDGYYAIAPSNAQGTMSPYGKIGSKYEKNWHDGYIAEFTQINNAGDMSVQMYREDRRGNRTPVNLPIIIKPGDSHIYSGVDNIYLRSIYVPQTTDIRYVYKKLGNTVLVDEDNNPFKGNTPTQYPYPNDPNDPSKAGKVVIPQYEGYTPKINGVPVGPDGFIPTDPGEDTIVVYTANPATALVRFIDNTESRTLAVLELKGKTGEIIDFDKANAQLNSYLDRGYKLFANEIPTTETKFDTSDDTDGPSQVFVVRLDHGTVTVTPDNPVDQGDKINPNDPDSPTYTPDQVTVTEDHSLIVHYVGAPKNPADNLQHSHWTREVTIDKVTGKTISSTDWVTTDSYVKVETPEIAGYTPDKSVVDKPTVRTNQEVTVTYKADAQKAKVAYIDDKTGNTLKTDSLTGVTNAKSGYTTADSIKTYQALGYKLVSDDTKGAEIVFDNEDGKDQSYTVHFIHDTITVDPENPGKPGEPINPGKGSAVYPDGTDKAGLTDTVDRTISYKMSDGSKAPASVKDSLTFTASKEIDKVTGEVLSTEWSKNQDFKDVVSPDVTGYTPRVKTVSNKNVAHDAQNIDVVVIYDADAQKAKVAYIDDKTGNTLKTDSLTGVTNAKSGYTTADSIKTYQALGYKLVSDDTKGAEIVFDNEDGKDQSYTVHFIHDTITVDPENPGKPGEPINPGKGSAVYPDGTDKAGLTDTVDRTISYKMSDGSKAPASVKDSLTFTASKEIDKVTGEVLSTEWSKNQDFKDVVSPDVTGYTPRVKTVSNKNVAHDAQNIDVVVIYDADAQKAKVAYIDDKTGNTLKTDSLTGVTNAKSGYTTADSIKTYQALGYKLVSDDTKGAEIVFDNEDGKDQSYTVHFIHDTITVDPENPGKPGEPINPGKGSAVYPDGTDKAGLTDTVDRTISYKMSDGSKAPASVKDSLTFTASKEIDKVTGEVLSTEWSKNQDFKDVVSPDVTGYTPRVKTVSNKNVAHDAQNIDVVVIYDADAQKAKVAYIDDKTGNTLKTDSLTGVTNAKSGYTTADSIKTYQALGYKLVSDDTKGAEIVFDNEDGKDQSYTVHFIHDTITVDPENPGKPGEPINPGKGSAVYPDGTDKAGLTDTVDRTISYKMSDGSKAPASVKDSLTFTASKEIDKVTGEVLSTEWSKNQDFKDVVSPDVTGYTPRVKTVSNKNVAHDAQNIDVVVIYDADAQKAKVAYIDDKTGNTLKTDSLTGVTNAKSGYTTADSIKTYQALGYKLVSDDTKGAEIVFDNEDGKDQSYTVHFIHDTITVDPENPGKPGEPINPGKGSAVYPDGTDKAGLTDTVDRTISYKMSDGSKAPASVKDSLTFTASKEIDKVTGEVLSTEWSKNQDFKDVVSPDVTGYTPRVKTVSNKNVAHDAQNIDVVVIYDADAQKAKVAYIDDKTGNTLKTDSLTGVTNAKSGYTTADSIKTYQALGYKLVSDDTKGAEIVFDNEDGKDQSYTVHFIHDTITVDPENPGKPGEPINPGKGSAVYPDGTDKAGLTDTVDRTISYKMSDGSKAPASVKDSLTFTASKEIDKVTGEVLSTEWSKNQDFKDVVSPDVTGYTPRVKTVSNKNVAHDAQNIDVVVIYDADAQKAKVAYIDDKTGNTLKTDSLTGVTNAKSGYTTADSIKTYQALGYKLVSDDTKGAEIVFDNEDGKDQSYTVHFIHDTITVDPENPGKPGEPINPGKGSAVYPDGTDKAGLTDTVDRTISYKMSDGSKAPASVKDSLTFTASKEIDKVTGEVLSTEWSKNQDFKDVVSPDVTGYTPRVKTVSNKNVAHDAQNIDVVVIYDADAQKAKVAYIDDKTGNTLKTDSLTGVTNAKSGYTTADSIKTYQALGYKLVSDDTKGAEIVFDNEDGKDQSYTVHFIHDTITVDPENPGKPGEPINPGKGSAVYPDGTDKAGLTDTVDRTISYKMSDGSKAPASVKDSLTFTASKEIDKVTGEVLSTEWSKNQDFKDVVSPDVTGYTPRVKTVSNKNVAHDAQNIDVVVIYDADAQKAKVAYIDDKTGNTLKTDSLTGVTNAKSGYTTADSIKTYQALGYKLVSDDTKGAEIVFDNEDGKDQSYTVHFIHDTITVDPENPGKPGEPINPGKGSAVYPDGTDKAGLTDTVDRTISYKMSDGSKAPASVKDSLTFTASKEIDKVTGEVLSTEWSKNQDFKDVVSPDVTGYTPRVKTVSNKNVAHDAQNIDVVVIYDADAQKAKVAYIDDKTGNTLKTDSLTGVTNAKSGYTTADSIKTYQALGYKLVSDDTKGAEIVFDNEDGKDQSYTVHFIHDTITVDPENPGKPGEPINPGKGSAVYPDGTDKAGLTDTVDRTISYKMSDGSKAPASVKDSLTFTASKEIDKVTGEVLSTEWSKNQDFKDVVSPDVTGYTPRVKTVSNKNVAHDAQNIDVVVIYDADAQKAKVAYIDDKTGNTLKTDSLTGVTNAKSGYTTADSIKTYQALGYKLVSDDTKGAEIVFDNEDGKDQSYTVHFIHDTITVDPENPGKPGEPINPGKGSAVYPDGTDKAGLTDTVDRTISYKMSDGSKAPASVKDSLTFTASKEIDKVTGEVLSTEWSKNQDFKDVVSPDVTGYTPRVKTVSNKNVAHDAQNIDVVVIYDADAQKAKVAYIDDKTGNTLKTDSLTGVTNAKSGYTTADSIKTYQALGYKLVSDDTKGAEIVFDNEDGKDQSYTVHFIHDTITVDPENPGKPGEPINPGKGSAVYPDGTDKAGLTDTVDRTISYKMSDGSKAPASVKDSLTFTASKEIDKVTGEVLSTEWSKNQDFKDVVSPDVTGYTPRVKTVSNKNVAHDAQNIDVVVIYDADAQKAKVAYIDDKTGQTIETKSLTGVSNAHSGYSTISTIKDLENKGYKLVSDDTTGSEIVFDNDDKTDQAYAVHLAHRTSVVTPNDPKNPVNGNDMTDDLTKKVHQTIKYVELSGKQAAKSNVQTLTFGRSATVDLVDGTVLSYTDWDGPKSTKAVKSPKVKGFVPDKKIVPAQSYKATDADKVITVAYKAVKKAVPAQTPKAPAKKPAIPVKAPKAVKTAEPAKTISIKESAQAQDQLPQTGEDNSKAAFGLGLASILGGIGILGAFKRKKKEN</sequence>
<evidence type="ECO:0000256" key="3">
    <source>
        <dbReference type="ARBA" id="ARBA00022729"/>
    </source>
</evidence>
<accession>A0AAU9R2C4</accession>
<keyword evidence="4" id="KW-0572">Peptidoglycan-anchor</keyword>
<dbReference type="Gene3D" id="2.60.40.4300">
    <property type="match status" value="14"/>
</dbReference>
<dbReference type="Pfam" id="PF00746">
    <property type="entry name" value="Gram_pos_anchor"/>
    <property type="match status" value="1"/>
</dbReference>
<evidence type="ECO:0000313" key="8">
    <source>
        <dbReference type="EMBL" id="CAH1706601.1"/>
    </source>
</evidence>
<evidence type="ECO:0000256" key="2">
    <source>
        <dbReference type="ARBA" id="ARBA00022525"/>
    </source>
</evidence>
<keyword evidence="6" id="KW-0812">Transmembrane</keyword>
<dbReference type="Proteomes" id="UP001295440">
    <property type="component" value="Chromosome"/>
</dbReference>
<dbReference type="Gene3D" id="3.10.20.470">
    <property type="match status" value="14"/>
</dbReference>
<dbReference type="InterPro" id="IPR041558">
    <property type="entry name" value="MucBP_2"/>
</dbReference>
<feature type="region of interest" description="Disordered" evidence="5">
    <location>
        <begin position="3435"/>
        <end position="3480"/>
    </location>
</feature>
<feature type="compositionally biased region" description="Low complexity" evidence="5">
    <location>
        <begin position="75"/>
        <end position="91"/>
    </location>
</feature>